<organism evidence="2 3">
    <name type="scientific">Xenoophorus captivus</name>
    <dbReference type="NCBI Taxonomy" id="1517983"/>
    <lineage>
        <taxon>Eukaryota</taxon>
        <taxon>Metazoa</taxon>
        <taxon>Chordata</taxon>
        <taxon>Craniata</taxon>
        <taxon>Vertebrata</taxon>
        <taxon>Euteleostomi</taxon>
        <taxon>Actinopterygii</taxon>
        <taxon>Neopterygii</taxon>
        <taxon>Teleostei</taxon>
        <taxon>Neoteleostei</taxon>
        <taxon>Acanthomorphata</taxon>
        <taxon>Ovalentaria</taxon>
        <taxon>Atherinomorphae</taxon>
        <taxon>Cyprinodontiformes</taxon>
        <taxon>Goodeidae</taxon>
        <taxon>Xenoophorus</taxon>
    </lineage>
</organism>
<keyword evidence="1" id="KW-0472">Membrane</keyword>
<dbReference type="EMBL" id="JAHRIN010033809">
    <property type="protein sequence ID" value="MEQ2202609.1"/>
    <property type="molecule type" value="Genomic_DNA"/>
</dbReference>
<evidence type="ECO:0008006" key="4">
    <source>
        <dbReference type="Google" id="ProtNLM"/>
    </source>
</evidence>
<evidence type="ECO:0000313" key="2">
    <source>
        <dbReference type="EMBL" id="MEQ2202609.1"/>
    </source>
</evidence>
<keyword evidence="1" id="KW-1133">Transmembrane helix</keyword>
<gene>
    <name evidence="2" type="ORF">XENOCAPTIV_008546</name>
</gene>
<evidence type="ECO:0000256" key="1">
    <source>
        <dbReference type="SAM" id="Phobius"/>
    </source>
</evidence>
<comment type="caution">
    <text evidence="2">The sequence shown here is derived from an EMBL/GenBank/DDBJ whole genome shotgun (WGS) entry which is preliminary data.</text>
</comment>
<evidence type="ECO:0000313" key="3">
    <source>
        <dbReference type="Proteomes" id="UP001434883"/>
    </source>
</evidence>
<accession>A0ABV0R3B7</accession>
<feature type="transmembrane region" description="Helical" evidence="1">
    <location>
        <begin position="76"/>
        <end position="96"/>
    </location>
</feature>
<reference evidence="2 3" key="1">
    <citation type="submission" date="2021-06" db="EMBL/GenBank/DDBJ databases">
        <authorList>
            <person name="Palmer J.M."/>
        </authorList>
    </citation>
    <scope>NUCLEOTIDE SEQUENCE [LARGE SCALE GENOMIC DNA]</scope>
    <source>
        <strain evidence="2 3">XC_2019</strain>
        <tissue evidence="2">Muscle</tissue>
    </source>
</reference>
<name>A0ABV0R3B7_9TELE</name>
<sequence>MLERLHKMIRVFHLLLQIRNITVSHTFKIDKARGELGYSPKLYSLADSVEHYLKSRQSRASPLPLNRSSIRQLTQWDVLLPLMGLSLVLLIFYGILSWS</sequence>
<proteinExistence type="predicted"/>
<keyword evidence="1" id="KW-0812">Transmembrane</keyword>
<dbReference type="Proteomes" id="UP001434883">
    <property type="component" value="Unassembled WGS sequence"/>
</dbReference>
<keyword evidence="3" id="KW-1185">Reference proteome</keyword>
<protein>
    <recommendedName>
        <fullName evidence="4">3-beta hydroxysteroid dehydrogenase/isomerase domain-containing protein</fullName>
    </recommendedName>
</protein>